<feature type="region of interest" description="Disordered" evidence="1">
    <location>
        <begin position="39"/>
        <end position="68"/>
    </location>
</feature>
<dbReference type="PANTHER" id="PTHR42088:SF1">
    <property type="entry name" value="YALI0F10131P"/>
    <property type="match status" value="1"/>
</dbReference>
<gene>
    <name evidence="3" type="ORF">D0864_13347</name>
</gene>
<reference evidence="3 4" key="1">
    <citation type="journal article" date="2018" name="BMC Genomics">
        <title>Genomic evidence for intraspecific hybridization in a clonal and extremely halotolerant yeast.</title>
        <authorList>
            <person name="Gostincar C."/>
            <person name="Stajich J.E."/>
            <person name="Zupancic J."/>
            <person name="Zalar P."/>
            <person name="Gunde-Cimerman N."/>
        </authorList>
    </citation>
    <scope>NUCLEOTIDE SEQUENCE [LARGE SCALE GENOMIC DNA]</scope>
    <source>
        <strain evidence="3 4">EXF-10513</strain>
    </source>
</reference>
<dbReference type="PANTHER" id="PTHR42088">
    <property type="entry name" value="YALI0F10131P"/>
    <property type="match status" value="1"/>
</dbReference>
<feature type="compositionally biased region" description="Polar residues" evidence="1">
    <location>
        <begin position="169"/>
        <end position="178"/>
    </location>
</feature>
<feature type="compositionally biased region" description="Basic and acidic residues" evidence="1">
    <location>
        <begin position="104"/>
        <end position="116"/>
    </location>
</feature>
<feature type="region of interest" description="Disordered" evidence="1">
    <location>
        <begin position="103"/>
        <end position="189"/>
    </location>
</feature>
<name>A0A3M7D397_HORWE</name>
<evidence type="ECO:0000256" key="1">
    <source>
        <dbReference type="SAM" id="MobiDB-lite"/>
    </source>
</evidence>
<feature type="compositionally biased region" description="Basic and acidic residues" evidence="1">
    <location>
        <begin position="179"/>
        <end position="189"/>
    </location>
</feature>
<organism evidence="3 4">
    <name type="scientific">Hortaea werneckii</name>
    <name type="common">Black yeast</name>
    <name type="synonym">Cladosporium werneckii</name>
    <dbReference type="NCBI Taxonomy" id="91943"/>
    <lineage>
        <taxon>Eukaryota</taxon>
        <taxon>Fungi</taxon>
        <taxon>Dikarya</taxon>
        <taxon>Ascomycota</taxon>
        <taxon>Pezizomycotina</taxon>
        <taxon>Dothideomycetes</taxon>
        <taxon>Dothideomycetidae</taxon>
        <taxon>Mycosphaerellales</taxon>
        <taxon>Teratosphaeriaceae</taxon>
        <taxon>Hortaea</taxon>
    </lineage>
</organism>
<comment type="caution">
    <text evidence="3">The sequence shown here is derived from an EMBL/GenBank/DDBJ whole genome shotgun (WGS) entry which is preliminary data.</text>
</comment>
<dbReference type="Proteomes" id="UP000269539">
    <property type="component" value="Unassembled WGS sequence"/>
</dbReference>
<protein>
    <submittedName>
        <fullName evidence="3">Uncharacterized protein</fullName>
    </submittedName>
</protein>
<feature type="non-terminal residue" evidence="3">
    <location>
        <position position="189"/>
    </location>
</feature>
<evidence type="ECO:0000313" key="4">
    <source>
        <dbReference type="Proteomes" id="UP000269539"/>
    </source>
</evidence>
<proteinExistence type="predicted"/>
<sequence>MKLPSHVKLHLTKHPQGSLDRVVENGREAMHLMTRAVMERSPASDDDSGSLDKSSCGSGDDRAVCEKPTGASSQTLPIVLGVVIPVVCCIVACIVLHRKYVRRQRAEDSKDPHKSLDFGTDVPKNGKGKPVPEMTVTDLGEDPMNPRRQRGMSMNMGSPYLLPGGLDTSRASIHSMSRSMRDEHDPYRP</sequence>
<accession>A0A3M7D397</accession>
<keyword evidence="2" id="KW-0812">Transmembrane</keyword>
<evidence type="ECO:0000256" key="2">
    <source>
        <dbReference type="SAM" id="Phobius"/>
    </source>
</evidence>
<feature type="transmembrane region" description="Helical" evidence="2">
    <location>
        <begin position="76"/>
        <end position="96"/>
    </location>
</feature>
<keyword evidence="2" id="KW-0472">Membrane</keyword>
<dbReference type="EMBL" id="QWIO01002289">
    <property type="protein sequence ID" value="RMY58623.1"/>
    <property type="molecule type" value="Genomic_DNA"/>
</dbReference>
<dbReference type="AlphaFoldDB" id="A0A3M7D397"/>
<keyword evidence="2" id="KW-1133">Transmembrane helix</keyword>
<evidence type="ECO:0000313" key="3">
    <source>
        <dbReference type="EMBL" id="RMY58623.1"/>
    </source>
</evidence>